<dbReference type="eggNOG" id="KOG3078">
    <property type="taxonomic scope" value="Eukaryota"/>
</dbReference>
<dbReference type="OMA" id="RLEACLM"/>
<dbReference type="Gene3D" id="1.20.890.10">
    <property type="entry name" value="cAMP-dependent protein kinase regulatory subunit, dimerization-anchoring domain"/>
    <property type="match status" value="1"/>
</dbReference>
<dbReference type="InterPro" id="IPR000850">
    <property type="entry name" value="Adenylat/UMP-CMP_kin"/>
</dbReference>
<dbReference type="AlphaFoldDB" id="G0QYR2"/>
<dbReference type="CDD" id="cd22979">
    <property type="entry name" value="DD_AK8"/>
    <property type="match status" value="1"/>
</dbReference>
<evidence type="ECO:0000256" key="2">
    <source>
        <dbReference type="ARBA" id="ARBA00022741"/>
    </source>
</evidence>
<dbReference type="InterPro" id="IPR027417">
    <property type="entry name" value="P-loop_NTPase"/>
</dbReference>
<dbReference type="GO" id="GO:0019205">
    <property type="term" value="F:nucleobase-containing compound kinase activity"/>
    <property type="evidence" value="ECO:0007669"/>
    <property type="project" value="InterPro"/>
</dbReference>
<dbReference type="Proteomes" id="UP000008983">
    <property type="component" value="Unassembled WGS sequence"/>
</dbReference>
<sequence>MDRIQKVNYLKDVETYLESHKVYSIFENLLKDLIISQPEKPIDYLINKIQEPKLKKVFLVGPPGSRTSELASQLANEYKFACISIGEILKKQISMKNIYGQEIEKSFQQLSYVKDDIIIQLVKQEIEQLESNKQNYFLEGFPKTRVQAIALQKAGIIPDTFIIINKDDNNIKKSCQEKICQNKDGFFSNQIIENKNKNSQNYALEYQFIQKQKNNIQQKQKHLMQFKINPKSPKRVAKIIVTGPPGSGRTKLSKNLAKKYGLVYISTTELISNQVNLKTEVGKVCMQIVSQGDCVPDEIINGLIDNRIKQTDCHLQGFVLDGFPKNIVQLLSLQDLQIVPTLIVELELSDDIVLQRFKEKKVDPESGIVYDRLNPTNDPQITKRLLQNPNEQNHIINKRLRIWKENQKHFHQHYNHLIFKTSGNLTPKNILEKVSFHLENYEN</sequence>
<dbReference type="Gene3D" id="3.40.50.300">
    <property type="entry name" value="P-loop containing nucleotide triphosphate hydrolases"/>
    <property type="match status" value="2"/>
</dbReference>
<evidence type="ECO:0000313" key="5">
    <source>
        <dbReference type="EMBL" id="EGR29649.1"/>
    </source>
</evidence>
<organism evidence="5 6">
    <name type="scientific">Ichthyophthirius multifiliis</name>
    <name type="common">White spot disease agent</name>
    <name type="synonym">Ich</name>
    <dbReference type="NCBI Taxonomy" id="5932"/>
    <lineage>
        <taxon>Eukaryota</taxon>
        <taxon>Sar</taxon>
        <taxon>Alveolata</taxon>
        <taxon>Ciliophora</taxon>
        <taxon>Intramacronucleata</taxon>
        <taxon>Oligohymenophorea</taxon>
        <taxon>Hymenostomatida</taxon>
        <taxon>Ophryoglenina</taxon>
        <taxon>Ichthyophthirius</taxon>
    </lineage>
</organism>
<dbReference type="RefSeq" id="XP_004030885.1">
    <property type="nucleotide sequence ID" value="XM_004030837.1"/>
</dbReference>
<evidence type="ECO:0000256" key="3">
    <source>
        <dbReference type="ARBA" id="ARBA00022777"/>
    </source>
</evidence>
<keyword evidence="3 4" id="KW-0418">Kinase</keyword>
<dbReference type="GeneID" id="14905756"/>
<evidence type="ECO:0000313" key="6">
    <source>
        <dbReference type="Proteomes" id="UP000008983"/>
    </source>
</evidence>
<dbReference type="EMBL" id="GL984125">
    <property type="protein sequence ID" value="EGR29649.1"/>
    <property type="molecule type" value="Genomic_DNA"/>
</dbReference>
<dbReference type="SUPFAM" id="SSF47391">
    <property type="entry name" value="Dimerization-anchoring domain of cAMP-dependent PK regulatory subunit"/>
    <property type="match status" value="1"/>
</dbReference>
<keyword evidence="2" id="KW-0547">Nucleotide-binding</keyword>
<dbReference type="OrthoDB" id="522106at2759"/>
<dbReference type="GO" id="GO:0005524">
    <property type="term" value="F:ATP binding"/>
    <property type="evidence" value="ECO:0007669"/>
    <property type="project" value="InterPro"/>
</dbReference>
<reference evidence="5 6" key="1">
    <citation type="submission" date="2011-07" db="EMBL/GenBank/DDBJ databases">
        <authorList>
            <person name="Coyne R."/>
            <person name="Brami D."/>
            <person name="Johnson J."/>
            <person name="Hostetler J."/>
            <person name="Hannick L."/>
            <person name="Clark T."/>
            <person name="Cassidy-Hanley D."/>
            <person name="Inman J."/>
        </authorList>
    </citation>
    <scope>NUCLEOTIDE SEQUENCE [LARGE SCALE GENOMIC DNA]</scope>
    <source>
        <strain evidence="5 6">G5</strain>
    </source>
</reference>
<protein>
    <recommendedName>
        <fullName evidence="7">Adenylate kinase</fullName>
    </recommendedName>
</protein>
<dbReference type="CDD" id="cd01428">
    <property type="entry name" value="ADK"/>
    <property type="match status" value="1"/>
</dbReference>
<keyword evidence="6" id="KW-1185">Reference proteome</keyword>
<dbReference type="PANTHER" id="PTHR23359">
    <property type="entry name" value="NUCLEOTIDE KINASE"/>
    <property type="match status" value="1"/>
</dbReference>
<dbReference type="SUPFAM" id="SSF52540">
    <property type="entry name" value="P-loop containing nucleoside triphosphate hydrolases"/>
    <property type="match status" value="2"/>
</dbReference>
<evidence type="ECO:0000256" key="4">
    <source>
        <dbReference type="RuleBase" id="RU003330"/>
    </source>
</evidence>
<dbReference type="GO" id="GO:0006139">
    <property type="term" value="P:nucleobase-containing compound metabolic process"/>
    <property type="evidence" value="ECO:0007669"/>
    <property type="project" value="InterPro"/>
</dbReference>
<dbReference type="Pfam" id="PF00406">
    <property type="entry name" value="ADK"/>
    <property type="match status" value="2"/>
</dbReference>
<comment type="similarity">
    <text evidence="4">Belongs to the adenylate kinase family.</text>
</comment>
<keyword evidence="1 4" id="KW-0808">Transferase</keyword>
<proteinExistence type="inferred from homology"/>
<dbReference type="InParanoid" id="G0QYR2"/>
<evidence type="ECO:0008006" key="7">
    <source>
        <dbReference type="Google" id="ProtNLM"/>
    </source>
</evidence>
<dbReference type="PRINTS" id="PR00094">
    <property type="entry name" value="ADENYLTKNASE"/>
</dbReference>
<evidence type="ECO:0000256" key="1">
    <source>
        <dbReference type="ARBA" id="ARBA00022679"/>
    </source>
</evidence>
<name>G0QYR2_ICHMU</name>
<accession>G0QYR2</accession>
<gene>
    <name evidence="5" type="ORF">IMG5_151980</name>
</gene>
<dbReference type="STRING" id="857967.G0QYR2"/>